<dbReference type="InterPro" id="IPR011990">
    <property type="entry name" value="TPR-like_helical_dom_sf"/>
</dbReference>
<dbReference type="GO" id="GO:0031048">
    <property type="term" value="P:regulatory ncRNA-mediated heterochromatin formation"/>
    <property type="evidence" value="ECO:0007669"/>
    <property type="project" value="TreeGrafter"/>
</dbReference>
<evidence type="ECO:0000313" key="5">
    <source>
        <dbReference type="EMBL" id="CDS05542.1"/>
    </source>
</evidence>
<name>A0A077WFW1_9FUNG</name>
<dbReference type="PANTHER" id="PTHR13471">
    <property type="entry name" value="TETRATRICOPEPTIDE-LIKE HELICAL"/>
    <property type="match status" value="1"/>
</dbReference>
<keyword evidence="3" id="KW-0539">Nucleus</keyword>
<accession>A0A077WFW1</accession>
<dbReference type="GO" id="GO:0006396">
    <property type="term" value="P:RNA processing"/>
    <property type="evidence" value="ECO:0007669"/>
    <property type="project" value="InterPro"/>
</dbReference>
<dbReference type="GO" id="GO:1902369">
    <property type="term" value="P:negative regulation of RNA catabolic process"/>
    <property type="evidence" value="ECO:0007669"/>
    <property type="project" value="TreeGrafter"/>
</dbReference>
<dbReference type="PANTHER" id="PTHR13471:SF0">
    <property type="entry name" value="NUCLEAR EXOSOME REGULATOR NRDE2"/>
    <property type="match status" value="1"/>
</dbReference>
<feature type="compositionally biased region" description="Acidic residues" evidence="4">
    <location>
        <begin position="227"/>
        <end position="240"/>
    </location>
</feature>
<dbReference type="InterPro" id="IPR003107">
    <property type="entry name" value="HAT"/>
</dbReference>
<dbReference type="Pfam" id="PF08424">
    <property type="entry name" value="NRDE-2"/>
    <property type="match status" value="1"/>
</dbReference>
<evidence type="ECO:0000256" key="1">
    <source>
        <dbReference type="ARBA" id="ARBA00004123"/>
    </source>
</evidence>
<dbReference type="SMART" id="SM00386">
    <property type="entry name" value="HAT"/>
    <property type="match status" value="8"/>
</dbReference>
<evidence type="ECO:0008006" key="6">
    <source>
        <dbReference type="Google" id="ProtNLM"/>
    </source>
</evidence>
<feature type="compositionally biased region" description="Basic and acidic residues" evidence="4">
    <location>
        <begin position="193"/>
        <end position="203"/>
    </location>
</feature>
<organism evidence="5">
    <name type="scientific">Lichtheimia ramosa</name>
    <dbReference type="NCBI Taxonomy" id="688394"/>
    <lineage>
        <taxon>Eukaryota</taxon>
        <taxon>Fungi</taxon>
        <taxon>Fungi incertae sedis</taxon>
        <taxon>Mucoromycota</taxon>
        <taxon>Mucoromycotina</taxon>
        <taxon>Mucoromycetes</taxon>
        <taxon>Mucorales</taxon>
        <taxon>Lichtheimiaceae</taxon>
        <taxon>Lichtheimia</taxon>
    </lineage>
</organism>
<protein>
    <recommendedName>
        <fullName evidence="6">Suppressor of forked domain-containing protein</fullName>
    </recommendedName>
</protein>
<evidence type="ECO:0000256" key="2">
    <source>
        <dbReference type="ARBA" id="ARBA00009265"/>
    </source>
</evidence>
<feature type="compositionally biased region" description="Basic residues" evidence="4">
    <location>
        <begin position="41"/>
        <end position="87"/>
    </location>
</feature>
<dbReference type="Gene3D" id="1.25.40.10">
    <property type="entry name" value="Tetratricopeptide repeat domain"/>
    <property type="match status" value="3"/>
</dbReference>
<dbReference type="Pfam" id="PF23240">
    <property type="entry name" value="HAT_PRP39_N"/>
    <property type="match status" value="1"/>
</dbReference>
<dbReference type="GO" id="GO:0071013">
    <property type="term" value="C:catalytic step 2 spliceosome"/>
    <property type="evidence" value="ECO:0007669"/>
    <property type="project" value="TreeGrafter"/>
</dbReference>
<feature type="region of interest" description="Disordered" evidence="4">
    <location>
        <begin position="1"/>
        <end position="100"/>
    </location>
</feature>
<dbReference type="OrthoDB" id="297219at2759"/>
<feature type="compositionally biased region" description="Pro residues" evidence="4">
    <location>
        <begin position="1"/>
        <end position="11"/>
    </location>
</feature>
<evidence type="ECO:0000256" key="4">
    <source>
        <dbReference type="SAM" id="MobiDB-lite"/>
    </source>
</evidence>
<evidence type="ECO:0000256" key="3">
    <source>
        <dbReference type="ARBA" id="ARBA00023242"/>
    </source>
</evidence>
<dbReference type="EMBL" id="LK023317">
    <property type="protein sequence ID" value="CDS05542.1"/>
    <property type="molecule type" value="Genomic_DNA"/>
</dbReference>
<comment type="subcellular location">
    <subcellularLocation>
        <location evidence="1">Nucleus</location>
    </subcellularLocation>
</comment>
<feature type="region of interest" description="Disordered" evidence="4">
    <location>
        <begin position="193"/>
        <end position="240"/>
    </location>
</feature>
<proteinExistence type="inferred from homology"/>
<sequence length="1082" mass="125195">MDKPTIPPPPRISSAPSLNTPPVPTFSSAPDLSELTSTHHEQHKRKKHKRDRSPRRHSRSPKRRYRSRSPRHRRRSRERHYHRRRRSPTPPPPIHSGQLETGCTFVIDKRGDLDNLKYGGLIIGLPTSQKIDIASAKSGKVLKIISASSRKKPIRYMDAGLTWQQSGKRIRIKPAREEDKDAFSDVHGFVGLESDRKKPKDENEQAISSGVDYRSIEGPKTTHEVQSDDEESSDQEGESFDEYIRRRTIEQNRHLDENPNDVDAWLAFIEFQDEASQGVNTVGAKANKTSLNEVKMSIFEKAMQHNPMDEKLLLSYLSCGEQIWELTKALRSTLTLLREWDKALKKRPESIRLWADYINLRQTNFSSFSFTECVKVFEDCILTLNKVARRLQRQRKHEDNYDERENIESVMVYVFLRGCLFMKQAGYHERAFGCLQAIVEFTLFQPRSLRSSEDTSFGDLIEEFCEFWDTEVARFGEEDGTIITAQRMANQGEPDVPRAQEDENKEDMDVFSLQDWVRLEESKELQSRLPSRIATIDPSIVDEDPYVVTLSDDIRDFLFDLTTHEARQALIYSIFVFLGLPFPPPGVGTNTHFCTDTFTHNEMKLDRFWPPLIEKRPLLITYVDGIPMEPEHATVDRHPFDYPVSYPVGVSELFARHGHWFACLENCHLDCEADINFARNAFGQLNALQWNDHLAICHLSLESSISNKSAKKLAKDMLKDRSSNLILWNGYAQMEKSHGRLKEARRVYQTALASYRQFPESDQQSAPLLYSAFAQLEWEEKRPEEALKILVSMATEEPYTETNPAPTNAQILKAHNYYMQKTAQVNLLVGSENETAIAHHYNVCYALLQYMTRGIEAASEVYERGLEYIKERQAERGFDSEVLWVAYARLLYQHAVAGGVGYKPSQMRVLLERALALFPNNTIFISLHVWNETRTKIYNRVRKFFTQALDSEPNIMLWLSAIRSELHRHHPYDINLVRSLFESAVDNAGTRASILVWKLYIEHEIRCKNMDRAKSLYYRAIRACPWSKELYLLGIRVLSRQLSEKELHEMVSLMMEKEIRMRSPIDNALLGDEDDESRMIEG</sequence>
<dbReference type="InterPro" id="IPR013633">
    <property type="entry name" value="NRDE-2"/>
</dbReference>
<gene>
    <name evidence="5" type="ORF">LRAMOSA08070</name>
</gene>
<feature type="compositionally biased region" description="Polar residues" evidence="4">
    <location>
        <begin position="25"/>
        <end position="36"/>
    </location>
</feature>
<feature type="compositionally biased region" description="Basic and acidic residues" evidence="4">
    <location>
        <begin position="214"/>
        <end position="226"/>
    </location>
</feature>
<dbReference type="SUPFAM" id="SSF48452">
    <property type="entry name" value="TPR-like"/>
    <property type="match status" value="2"/>
</dbReference>
<dbReference type="AlphaFoldDB" id="A0A077WFW1"/>
<comment type="similarity">
    <text evidence="2">Belongs to the NRDE2 family.</text>
</comment>
<reference evidence="5" key="1">
    <citation type="journal article" date="2014" name="Genome Announc.">
        <title>De novo whole-genome sequence and genome annotation of Lichtheimia ramosa.</title>
        <authorList>
            <person name="Linde J."/>
            <person name="Schwartze V."/>
            <person name="Binder U."/>
            <person name="Lass-Florl C."/>
            <person name="Voigt K."/>
            <person name="Horn F."/>
        </authorList>
    </citation>
    <scope>NUCLEOTIDE SEQUENCE</scope>
    <source>
        <strain evidence="5">JMRC FSU:6197</strain>
    </source>
</reference>